<organism evidence="2 3">
    <name type="scientific">Brachybacterium avium</name>
    <dbReference type="NCBI Taxonomy" id="2017485"/>
    <lineage>
        <taxon>Bacteria</taxon>
        <taxon>Bacillati</taxon>
        <taxon>Actinomycetota</taxon>
        <taxon>Actinomycetes</taxon>
        <taxon>Micrococcales</taxon>
        <taxon>Dermabacteraceae</taxon>
        <taxon>Brachybacterium</taxon>
    </lineage>
</organism>
<keyword evidence="3" id="KW-1185">Reference proteome</keyword>
<dbReference type="CDD" id="cd07812">
    <property type="entry name" value="SRPBCC"/>
    <property type="match status" value="1"/>
</dbReference>
<dbReference type="RefSeq" id="WP_089065408.1">
    <property type="nucleotide sequence ID" value="NZ_CP022316.1"/>
</dbReference>
<name>A0A220UDF9_9MICO</name>
<evidence type="ECO:0000313" key="2">
    <source>
        <dbReference type="EMBL" id="ASK66167.1"/>
    </source>
</evidence>
<dbReference type="OrthoDB" id="4618973at2"/>
<reference evidence="3" key="1">
    <citation type="submission" date="2017-07" db="EMBL/GenBank/DDBJ databases">
        <title>Brachybacterium sp. VR2415.</title>
        <authorList>
            <person name="Tak E.J."/>
            <person name="Bae J.-W."/>
        </authorList>
    </citation>
    <scope>NUCLEOTIDE SEQUENCE [LARGE SCALE GENOMIC DNA]</scope>
    <source>
        <strain evidence="3">VR2415</strain>
    </source>
</reference>
<proteinExistence type="predicted"/>
<gene>
    <name evidence="2" type="ORF">CFK39_10485</name>
</gene>
<dbReference type="AlphaFoldDB" id="A0A220UDF9"/>
<dbReference type="EMBL" id="CP022316">
    <property type="protein sequence ID" value="ASK66167.1"/>
    <property type="molecule type" value="Genomic_DNA"/>
</dbReference>
<dbReference type="KEGG" id="brv:CFK39_10485"/>
<dbReference type="Proteomes" id="UP000198398">
    <property type="component" value="Chromosome"/>
</dbReference>
<dbReference type="InterPro" id="IPR019587">
    <property type="entry name" value="Polyketide_cyclase/dehydratase"/>
</dbReference>
<evidence type="ECO:0000256" key="1">
    <source>
        <dbReference type="SAM" id="MobiDB-lite"/>
    </source>
</evidence>
<feature type="region of interest" description="Disordered" evidence="1">
    <location>
        <begin position="29"/>
        <end position="48"/>
    </location>
</feature>
<accession>A0A220UDF9</accession>
<sequence length="165" mass="18752">MSRPMHIRDSIEIAADPMTIYREIADPSQMGRWSPENQGMAEPGRGPLTVGDEFVGRNRRGPGRWSTACTVIAAEPGEKFAFRVHRIGLRRPLLRGSIATWTYTFEALDAGRTRVTETWQDDRTGWSDAWAARFDKLVTRGSTFDRFQAGNIRRTLARLKADLER</sequence>
<evidence type="ECO:0000313" key="3">
    <source>
        <dbReference type="Proteomes" id="UP000198398"/>
    </source>
</evidence>
<protein>
    <submittedName>
        <fullName evidence="2">Polyketide cyclase</fullName>
    </submittedName>
</protein>
<dbReference type="Gene3D" id="3.30.530.20">
    <property type="match status" value="1"/>
</dbReference>
<dbReference type="InterPro" id="IPR023393">
    <property type="entry name" value="START-like_dom_sf"/>
</dbReference>
<dbReference type="Pfam" id="PF10604">
    <property type="entry name" value="Polyketide_cyc2"/>
    <property type="match status" value="1"/>
</dbReference>
<dbReference type="SUPFAM" id="SSF55961">
    <property type="entry name" value="Bet v1-like"/>
    <property type="match status" value="1"/>
</dbReference>